<keyword evidence="4" id="KW-1185">Reference proteome</keyword>
<evidence type="ECO:0008006" key="5">
    <source>
        <dbReference type="Google" id="ProtNLM"/>
    </source>
</evidence>
<dbReference type="AlphaFoldDB" id="A0A843UMR7"/>
<sequence length="550" mass="61146">GFDCTVQLAAKTWTPTSKPVVGVHIPRCQLTVGGHLMDTNPLLAAIPLTSTVQLTTTDVDVNILLRETGIHFLEEGIAKTMVGRGRRSAQSRRYEQNRKIKKFVKGLKPSLKARLLELDSRTLEEVLGVANKQENKMESYQGEKGAQKEGVPKSFQRQDRKKKKLKEGKQSTVASGNEKPEYIHCGMRHGGNACWRKEGRCGNKDHRLKECPNLKTKFIPQDVSSIAIKEQGLAEDDLGNVTTVWQGFECTVQLAAKTWTPTSRPVVGIHIPGRQLTVGGHPLDANPLLAASPLTSTVQLTTTDVEVNILLRNVFGLTLASAYSSNLASLLSFVMDIYKAVGREVDKDIIAEISLHIPKVPQQKNGEECGIFLTEAWFNREEVDKFDEKVRLFLAGNKDNVTSEADLHDMKEEEMEAEQKPVKTTSSRKRGYTTYDDVYAMEEGCRIYVEGNDIGQPEKLKSLKSAQPPSDDSTPHQVTARNDTYTQVLGPDRLGYVSGVGTGPTPTSMWGNESKEVLRIENKHLMQRMEELETTMAEKFAKMESMIMGS</sequence>
<feature type="region of interest" description="Disordered" evidence="2">
    <location>
        <begin position="410"/>
        <end position="429"/>
    </location>
</feature>
<dbReference type="EMBL" id="NMUH01000553">
    <property type="protein sequence ID" value="MQL81189.1"/>
    <property type="molecule type" value="Genomic_DNA"/>
</dbReference>
<evidence type="ECO:0000313" key="3">
    <source>
        <dbReference type="EMBL" id="MQL81189.1"/>
    </source>
</evidence>
<proteinExistence type="predicted"/>
<feature type="coiled-coil region" evidence="1">
    <location>
        <begin position="515"/>
        <end position="542"/>
    </location>
</feature>
<feature type="region of interest" description="Disordered" evidence="2">
    <location>
        <begin position="139"/>
        <end position="176"/>
    </location>
</feature>
<feature type="compositionally biased region" description="Basic and acidic residues" evidence="2">
    <location>
        <begin position="410"/>
        <end position="421"/>
    </location>
</feature>
<comment type="caution">
    <text evidence="3">The sequence shown here is derived from an EMBL/GenBank/DDBJ whole genome shotgun (WGS) entry which is preliminary data.</text>
</comment>
<keyword evidence="1" id="KW-0175">Coiled coil</keyword>
<organism evidence="3 4">
    <name type="scientific">Colocasia esculenta</name>
    <name type="common">Wild taro</name>
    <name type="synonym">Arum esculentum</name>
    <dbReference type="NCBI Taxonomy" id="4460"/>
    <lineage>
        <taxon>Eukaryota</taxon>
        <taxon>Viridiplantae</taxon>
        <taxon>Streptophyta</taxon>
        <taxon>Embryophyta</taxon>
        <taxon>Tracheophyta</taxon>
        <taxon>Spermatophyta</taxon>
        <taxon>Magnoliopsida</taxon>
        <taxon>Liliopsida</taxon>
        <taxon>Araceae</taxon>
        <taxon>Aroideae</taxon>
        <taxon>Colocasieae</taxon>
        <taxon>Colocasia</taxon>
    </lineage>
</organism>
<evidence type="ECO:0000313" key="4">
    <source>
        <dbReference type="Proteomes" id="UP000652761"/>
    </source>
</evidence>
<name>A0A843UMR7_COLES</name>
<accession>A0A843UMR7</accession>
<evidence type="ECO:0000256" key="2">
    <source>
        <dbReference type="SAM" id="MobiDB-lite"/>
    </source>
</evidence>
<gene>
    <name evidence="3" type="ORF">Taro_013650</name>
</gene>
<evidence type="ECO:0000256" key="1">
    <source>
        <dbReference type="SAM" id="Coils"/>
    </source>
</evidence>
<protein>
    <recommendedName>
        <fullName evidence="5">Ubiquitin-like protease family profile domain-containing protein</fullName>
    </recommendedName>
</protein>
<reference evidence="3" key="1">
    <citation type="submission" date="2017-07" db="EMBL/GenBank/DDBJ databases">
        <title>Taro Niue Genome Assembly and Annotation.</title>
        <authorList>
            <person name="Atibalentja N."/>
            <person name="Keating K."/>
            <person name="Fields C.J."/>
        </authorList>
    </citation>
    <scope>NUCLEOTIDE SEQUENCE</scope>
    <source>
        <strain evidence="3">Niue_2</strain>
        <tissue evidence="3">Leaf</tissue>
    </source>
</reference>
<feature type="non-terminal residue" evidence="3">
    <location>
        <position position="1"/>
    </location>
</feature>
<dbReference type="Proteomes" id="UP000652761">
    <property type="component" value="Unassembled WGS sequence"/>
</dbReference>